<feature type="transmembrane region" description="Helical" evidence="2">
    <location>
        <begin position="145"/>
        <end position="165"/>
    </location>
</feature>
<dbReference type="GO" id="GO:0006626">
    <property type="term" value="P:protein targeting to mitochondrion"/>
    <property type="evidence" value="ECO:0007669"/>
    <property type="project" value="TreeGrafter"/>
</dbReference>
<dbReference type="GO" id="GO:0005741">
    <property type="term" value="C:mitochondrial outer membrane"/>
    <property type="evidence" value="ECO:0007669"/>
    <property type="project" value="InterPro"/>
</dbReference>
<sequence>MNVRWTVPDPIPEIEHSDSGVHSIDSSDFSGSHESHFPSYAEQQKAKEQADEAAFQAERAADRAAQDAKEFTAQAEAELQRLEKEAGTKYDQFSADAKASYEKWKKEADKGYHKAKKEVKKDAKKVKEESKEAGRWADKNKENPVVIGNVIAVAALGGLLGIGAYRLHQRNELTWKVAGAWAGIVGLFAVGDYYVSQFFFKKYPPKQ</sequence>
<dbReference type="PANTHER" id="PTHR38402">
    <property type="entry name" value="MITOCHONDRIAL OUTER MEMBRANE PROTEIN OM14"/>
    <property type="match status" value="1"/>
</dbReference>
<evidence type="ECO:0000313" key="3">
    <source>
        <dbReference type="EMBL" id="KAF2479724.1"/>
    </source>
</evidence>
<keyword evidence="2" id="KW-0812">Transmembrane</keyword>
<dbReference type="AlphaFoldDB" id="A0A6A6PJ42"/>
<keyword evidence="2" id="KW-1133">Transmembrane helix</keyword>
<evidence type="ECO:0000313" key="4">
    <source>
        <dbReference type="Proteomes" id="UP000799767"/>
    </source>
</evidence>
<proteinExistence type="predicted"/>
<dbReference type="RefSeq" id="XP_033586294.1">
    <property type="nucleotide sequence ID" value="XM_033737710.1"/>
</dbReference>
<organism evidence="3 4">
    <name type="scientific">Neohortaea acidophila</name>
    <dbReference type="NCBI Taxonomy" id="245834"/>
    <lineage>
        <taxon>Eukaryota</taxon>
        <taxon>Fungi</taxon>
        <taxon>Dikarya</taxon>
        <taxon>Ascomycota</taxon>
        <taxon>Pezizomycotina</taxon>
        <taxon>Dothideomycetes</taxon>
        <taxon>Dothideomycetidae</taxon>
        <taxon>Mycosphaerellales</taxon>
        <taxon>Teratosphaeriaceae</taxon>
        <taxon>Neohortaea</taxon>
    </lineage>
</organism>
<dbReference type="Proteomes" id="UP000799767">
    <property type="component" value="Unassembled WGS sequence"/>
</dbReference>
<feature type="transmembrane region" description="Helical" evidence="2">
    <location>
        <begin position="177"/>
        <end position="195"/>
    </location>
</feature>
<gene>
    <name evidence="3" type="ORF">BDY17DRAFT_327662</name>
</gene>
<name>A0A6A6PJ42_9PEZI</name>
<dbReference type="EMBL" id="MU001641">
    <property type="protein sequence ID" value="KAF2479724.1"/>
    <property type="molecule type" value="Genomic_DNA"/>
</dbReference>
<evidence type="ECO:0000256" key="2">
    <source>
        <dbReference type="SAM" id="Phobius"/>
    </source>
</evidence>
<dbReference type="GeneID" id="54478712"/>
<dbReference type="InterPro" id="IPR039454">
    <property type="entry name" value="OM14"/>
</dbReference>
<keyword evidence="4" id="KW-1185">Reference proteome</keyword>
<protein>
    <submittedName>
        <fullName evidence="3">Uncharacterized protein</fullName>
    </submittedName>
</protein>
<accession>A0A6A6PJ42</accession>
<feature type="compositionally biased region" description="Basic and acidic residues" evidence="1">
    <location>
        <begin position="59"/>
        <end position="70"/>
    </location>
</feature>
<dbReference type="PANTHER" id="PTHR38402:SF1">
    <property type="entry name" value="MITOCHONDRIAL OUTER MEMBRANE PROTEIN OM14"/>
    <property type="match status" value="1"/>
</dbReference>
<dbReference type="OrthoDB" id="5422928at2759"/>
<keyword evidence="2" id="KW-0472">Membrane</keyword>
<dbReference type="GO" id="GO:1990593">
    <property type="term" value="F:nascent polypeptide-associated complex binding"/>
    <property type="evidence" value="ECO:0007669"/>
    <property type="project" value="InterPro"/>
</dbReference>
<reference evidence="3" key="1">
    <citation type="journal article" date="2020" name="Stud. Mycol.">
        <title>101 Dothideomycetes genomes: a test case for predicting lifestyles and emergence of pathogens.</title>
        <authorList>
            <person name="Haridas S."/>
            <person name="Albert R."/>
            <person name="Binder M."/>
            <person name="Bloem J."/>
            <person name="Labutti K."/>
            <person name="Salamov A."/>
            <person name="Andreopoulos B."/>
            <person name="Baker S."/>
            <person name="Barry K."/>
            <person name="Bills G."/>
            <person name="Bluhm B."/>
            <person name="Cannon C."/>
            <person name="Castanera R."/>
            <person name="Culley D."/>
            <person name="Daum C."/>
            <person name="Ezra D."/>
            <person name="Gonzalez J."/>
            <person name="Henrissat B."/>
            <person name="Kuo A."/>
            <person name="Liang C."/>
            <person name="Lipzen A."/>
            <person name="Lutzoni F."/>
            <person name="Magnuson J."/>
            <person name="Mondo S."/>
            <person name="Nolan M."/>
            <person name="Ohm R."/>
            <person name="Pangilinan J."/>
            <person name="Park H.-J."/>
            <person name="Ramirez L."/>
            <person name="Alfaro M."/>
            <person name="Sun H."/>
            <person name="Tritt A."/>
            <person name="Yoshinaga Y."/>
            <person name="Zwiers L.-H."/>
            <person name="Turgeon B."/>
            <person name="Goodwin S."/>
            <person name="Spatafora J."/>
            <person name="Crous P."/>
            <person name="Grigoriev I."/>
        </authorList>
    </citation>
    <scope>NUCLEOTIDE SEQUENCE</scope>
    <source>
        <strain evidence="3">CBS 113389</strain>
    </source>
</reference>
<feature type="region of interest" description="Disordered" evidence="1">
    <location>
        <begin position="1"/>
        <end position="70"/>
    </location>
</feature>
<evidence type="ECO:0000256" key="1">
    <source>
        <dbReference type="SAM" id="MobiDB-lite"/>
    </source>
</evidence>